<dbReference type="OrthoDB" id="15218at2"/>
<reference evidence="13 14" key="1">
    <citation type="submission" date="2019-04" db="EMBL/GenBank/DDBJ databases">
        <authorList>
            <person name="Feng G."/>
            <person name="Zhu H."/>
        </authorList>
    </citation>
    <scope>NUCLEOTIDE SEQUENCE [LARGE SCALE GENOMIC DNA]</scope>
    <source>
        <strain evidence="13 14">6HR-1</strain>
    </source>
</reference>
<dbReference type="EMBL" id="SRLB01000001">
    <property type="protein sequence ID" value="TGE02245.1"/>
    <property type="molecule type" value="Genomic_DNA"/>
</dbReference>
<dbReference type="GO" id="GO:0004222">
    <property type="term" value="F:metalloendopeptidase activity"/>
    <property type="evidence" value="ECO:0007669"/>
    <property type="project" value="InterPro"/>
</dbReference>
<dbReference type="GO" id="GO:0046872">
    <property type="term" value="F:metal ion binding"/>
    <property type="evidence" value="ECO:0007669"/>
    <property type="project" value="UniProtKB-KW"/>
</dbReference>
<keyword evidence="5" id="KW-0479">Metal-binding</keyword>
<dbReference type="PANTHER" id="PTHR43221">
    <property type="entry name" value="PROTEASE HTPX"/>
    <property type="match status" value="1"/>
</dbReference>
<evidence type="ECO:0000256" key="3">
    <source>
        <dbReference type="ARBA" id="ARBA00022670"/>
    </source>
</evidence>
<dbReference type="Gene3D" id="3.30.2010.10">
    <property type="entry name" value="Metalloproteases ('zincins'), catalytic domain"/>
    <property type="match status" value="1"/>
</dbReference>
<name>A0A4Z0NX58_9HYPH</name>
<evidence type="ECO:0000256" key="10">
    <source>
        <dbReference type="ARBA" id="ARBA00023136"/>
    </source>
</evidence>
<keyword evidence="8 11" id="KW-1133">Transmembrane helix</keyword>
<evidence type="ECO:0000313" key="13">
    <source>
        <dbReference type="EMBL" id="TGE02245.1"/>
    </source>
</evidence>
<keyword evidence="7" id="KW-0862">Zinc</keyword>
<dbReference type="GO" id="GO:0006508">
    <property type="term" value="P:proteolysis"/>
    <property type="evidence" value="ECO:0007669"/>
    <property type="project" value="UniProtKB-KW"/>
</dbReference>
<evidence type="ECO:0000256" key="6">
    <source>
        <dbReference type="ARBA" id="ARBA00022801"/>
    </source>
</evidence>
<keyword evidence="3" id="KW-0645">Protease</keyword>
<dbReference type="Pfam" id="PF01435">
    <property type="entry name" value="Peptidase_M48"/>
    <property type="match status" value="1"/>
</dbReference>
<comment type="caution">
    <text evidence="13">The sequence shown here is derived from an EMBL/GenBank/DDBJ whole genome shotgun (WGS) entry which is preliminary data.</text>
</comment>
<evidence type="ECO:0000259" key="12">
    <source>
        <dbReference type="Pfam" id="PF01435"/>
    </source>
</evidence>
<dbReference type="Proteomes" id="UP000297535">
    <property type="component" value="Unassembled WGS sequence"/>
</dbReference>
<evidence type="ECO:0000256" key="7">
    <source>
        <dbReference type="ARBA" id="ARBA00022833"/>
    </source>
</evidence>
<evidence type="ECO:0000313" key="14">
    <source>
        <dbReference type="Proteomes" id="UP000297535"/>
    </source>
</evidence>
<keyword evidence="9" id="KW-0482">Metalloprotease</keyword>
<keyword evidence="2" id="KW-1003">Cell membrane</keyword>
<keyword evidence="10 11" id="KW-0472">Membrane</keyword>
<keyword evidence="4 11" id="KW-0812">Transmembrane</keyword>
<protein>
    <recommendedName>
        <fullName evidence="12">Peptidase M48 domain-containing protein</fullName>
    </recommendedName>
</protein>
<evidence type="ECO:0000256" key="5">
    <source>
        <dbReference type="ARBA" id="ARBA00022723"/>
    </source>
</evidence>
<keyword evidence="6" id="KW-0378">Hydrolase</keyword>
<dbReference type="PANTHER" id="PTHR43221:SF2">
    <property type="entry name" value="PROTEASE HTPX HOMOLOG"/>
    <property type="match status" value="1"/>
</dbReference>
<comment type="cofactor">
    <cofactor evidence="1">
        <name>Zn(2+)</name>
        <dbReference type="ChEBI" id="CHEBI:29105"/>
    </cofactor>
</comment>
<feature type="transmembrane region" description="Helical" evidence="11">
    <location>
        <begin position="200"/>
        <end position="231"/>
    </location>
</feature>
<feature type="domain" description="Peptidase M48" evidence="12">
    <location>
        <begin position="98"/>
        <end position="310"/>
    </location>
</feature>
<feature type="transmembrane region" description="Helical" evidence="11">
    <location>
        <begin position="62"/>
        <end position="79"/>
    </location>
</feature>
<proteinExistence type="predicted"/>
<evidence type="ECO:0000256" key="2">
    <source>
        <dbReference type="ARBA" id="ARBA00022475"/>
    </source>
</evidence>
<gene>
    <name evidence="13" type="ORF">EU555_00210</name>
</gene>
<dbReference type="InterPro" id="IPR050083">
    <property type="entry name" value="HtpX_protease"/>
</dbReference>
<feature type="transmembrane region" description="Helical" evidence="11">
    <location>
        <begin position="20"/>
        <end position="42"/>
    </location>
</feature>
<organism evidence="13 14">
    <name type="scientific">Methylobacterium nonmethylotrophicum</name>
    <dbReference type="NCBI Taxonomy" id="1141884"/>
    <lineage>
        <taxon>Bacteria</taxon>
        <taxon>Pseudomonadati</taxon>
        <taxon>Pseudomonadota</taxon>
        <taxon>Alphaproteobacteria</taxon>
        <taxon>Hyphomicrobiales</taxon>
        <taxon>Methylobacteriaceae</taxon>
        <taxon>Methylobacterium</taxon>
    </lineage>
</organism>
<dbReference type="InterPro" id="IPR001915">
    <property type="entry name" value="Peptidase_M48"/>
</dbReference>
<sequence length="645" mass="68264">MVLRVNGLFGWVRANDRRSIALFGGLILAINVGAALFLLLPLLAVDPDHAPVTAWGGYARRYVPLVTLAAGAVFALHLMRHVRSVQRLTGFAFVDDADEPRLCRLVEPLAIGMGLPAPYVGVIEARALNAFACGLGRRDAVVVVTRGLIDALDDEELAAVLAHELAHIVNGDIRLLAAADAGLRLVGWLARPPAARRQQVGALLSLPVIMAVLPPLFVFILIAGICGQAAIRGSRLIRLMISSSREFIADACAVEATQNPAALVSALRRIDGRSRLNHLPPGQDAMMIDGASEGGFATHPTIARRIAVIVAVTGSMALNAPKRRDTRSPDQRDRAACAIRTGVFGAAPPASERGTPDLVDPGDARNWLGFTPVMTLGAVLAVAVFLGMHRHDLHRPAALAAALDPRPAGILLAVVGREFVCNAAFSSVGLALRATGLDRPVGCDAAPARDLAAAQTSGSVGRFLAALTEPPAGLSMHPNGTFGSAPSPATEAETVRTRRCFRTKGYARGDGGLHAVDAPPRRDGAFDIGRWLAGAEAQAVQTAAAGPEAGDRPLDDYLSSRKSIVHAVDRYFGEPGLAMMRRSFASPSHQRAIGRLRERLGDPRWAAGLPPVRRAEFTLLANSPEDFVTCSARDRMDRKATVPPT</sequence>
<dbReference type="RefSeq" id="WP_135412444.1">
    <property type="nucleotide sequence ID" value="NZ_SRLB01000001.1"/>
</dbReference>
<evidence type="ECO:0000256" key="8">
    <source>
        <dbReference type="ARBA" id="ARBA00022989"/>
    </source>
</evidence>
<evidence type="ECO:0000256" key="9">
    <source>
        <dbReference type="ARBA" id="ARBA00023049"/>
    </source>
</evidence>
<keyword evidence="14" id="KW-1185">Reference proteome</keyword>
<evidence type="ECO:0000256" key="1">
    <source>
        <dbReference type="ARBA" id="ARBA00001947"/>
    </source>
</evidence>
<accession>A0A4Z0NX58</accession>
<dbReference type="AlphaFoldDB" id="A0A4Z0NX58"/>
<evidence type="ECO:0000256" key="11">
    <source>
        <dbReference type="SAM" id="Phobius"/>
    </source>
</evidence>
<evidence type="ECO:0000256" key="4">
    <source>
        <dbReference type="ARBA" id="ARBA00022692"/>
    </source>
</evidence>